<keyword evidence="2" id="KW-1185">Reference proteome</keyword>
<reference evidence="1 2" key="1">
    <citation type="submission" date="2015-03" db="EMBL/GenBank/DDBJ databases">
        <authorList>
            <person name="Melo L.D.R."/>
            <person name="Veiga P."/>
            <person name="Cerca N."/>
            <person name="Kropinski A.M."/>
            <person name="Azeredo J."/>
            <person name="Almeida C."/>
            <person name="Sillankorva S."/>
        </authorList>
    </citation>
    <scope>NUCLEOTIDE SEQUENCE [LARGE SCALE GENOMIC DNA]</scope>
</reference>
<proteinExistence type="predicted"/>
<evidence type="ECO:0000313" key="2">
    <source>
        <dbReference type="Proteomes" id="UP000202749"/>
    </source>
</evidence>
<protein>
    <submittedName>
        <fullName evidence="1">Uncharacterized protein</fullName>
    </submittedName>
</protein>
<dbReference type="EMBL" id="KP890823">
    <property type="protein sequence ID" value="AKA61982.1"/>
    <property type="molecule type" value="Genomic_DNA"/>
</dbReference>
<dbReference type="GeneID" id="26622958"/>
<gene>
    <name evidence="1" type="ORF">Pm5461_117</name>
</gene>
<sequence>MGVYDTISVKSIKHKNFKQEHNGLEFQTKDLEPNFNEFTIDKNHLHFKNNILEYSGDLDLISYHNNEFIEYRISFYLGQITDVEQI</sequence>
<dbReference type="KEGG" id="vg:26622958"/>
<organism evidence="1 2">
    <name type="scientific">Proteus phage vB_PmiM_Pm5461</name>
    <dbReference type="NCBI Taxonomy" id="1636250"/>
    <lineage>
        <taxon>Viruses</taxon>
        <taxon>Duplodnaviria</taxon>
        <taxon>Heunggongvirae</taxon>
        <taxon>Uroviricota</taxon>
        <taxon>Caudoviricetes</taxon>
        <taxon>Pantevenvirales</taxon>
        <taxon>Straboviridae</taxon>
        <taxon>Bragavirus</taxon>
        <taxon>Bragavirus pm5461</taxon>
    </lineage>
</organism>
<dbReference type="RefSeq" id="YP_009195538.1">
    <property type="nucleotide sequence ID" value="NC_028762.1"/>
</dbReference>
<evidence type="ECO:0000313" key="1">
    <source>
        <dbReference type="EMBL" id="AKA61982.1"/>
    </source>
</evidence>
<accession>A0A0G2SSP6</accession>
<name>A0A0G2SSP6_9CAUD</name>
<dbReference type="Proteomes" id="UP000202749">
    <property type="component" value="Segment"/>
</dbReference>